<evidence type="ECO:0000313" key="3">
    <source>
        <dbReference type="Proteomes" id="UP001140817"/>
    </source>
</evidence>
<keyword evidence="3" id="KW-1185">Reference proteome</keyword>
<dbReference type="Proteomes" id="UP001140817">
    <property type="component" value="Unassembled WGS sequence"/>
</dbReference>
<proteinExistence type="predicted"/>
<organism evidence="2 3">
    <name type="scientific">Terrisporobacter muris</name>
    <dbReference type="NCBI Taxonomy" id="2963284"/>
    <lineage>
        <taxon>Bacteria</taxon>
        <taxon>Bacillati</taxon>
        <taxon>Bacillota</taxon>
        <taxon>Clostridia</taxon>
        <taxon>Peptostreptococcales</taxon>
        <taxon>Peptostreptococcaceae</taxon>
        <taxon>Terrisporobacter</taxon>
    </lineage>
</organism>
<evidence type="ECO:0000256" key="1">
    <source>
        <dbReference type="SAM" id="Phobius"/>
    </source>
</evidence>
<dbReference type="AlphaFoldDB" id="A0A9X2ME02"/>
<keyword evidence="1" id="KW-1133">Transmembrane helix</keyword>
<comment type="caution">
    <text evidence="2">The sequence shown here is derived from an EMBL/GenBank/DDBJ whole genome shotgun (WGS) entry which is preliminary data.</text>
</comment>
<keyword evidence="1" id="KW-0812">Transmembrane</keyword>
<evidence type="ECO:0000313" key="2">
    <source>
        <dbReference type="EMBL" id="MCR1824885.1"/>
    </source>
</evidence>
<sequence length="50" mass="5859">MITVTLELFFQIINTILLIFALILGYKLICYFSDFLCKIARTNTKKNKNN</sequence>
<reference evidence="2" key="1">
    <citation type="submission" date="2022-07" db="EMBL/GenBank/DDBJ databases">
        <title>Enhanced cultured diversity of the mouse gut microbiota enables custom-made synthetic communities.</title>
        <authorList>
            <person name="Afrizal A."/>
        </authorList>
    </citation>
    <scope>NUCLEOTIDE SEQUENCE</scope>
    <source>
        <strain evidence="2">DSM 29186</strain>
    </source>
</reference>
<name>A0A9X2ME02_9FIRM</name>
<dbReference type="EMBL" id="JANKBY010000444">
    <property type="protein sequence ID" value="MCR1824885.1"/>
    <property type="molecule type" value="Genomic_DNA"/>
</dbReference>
<keyword evidence="1" id="KW-0472">Membrane</keyword>
<dbReference type="RefSeq" id="WP_161791909.1">
    <property type="nucleotide sequence ID" value="NZ_JANKBY010000444.1"/>
</dbReference>
<protein>
    <submittedName>
        <fullName evidence="2">Uncharacterized protein</fullName>
    </submittedName>
</protein>
<accession>A0A9X2ME02</accession>
<feature type="transmembrane region" description="Helical" evidence="1">
    <location>
        <begin position="12"/>
        <end position="37"/>
    </location>
</feature>
<gene>
    <name evidence="2" type="ORF">NSA58_19065</name>
</gene>